<reference evidence="1" key="1">
    <citation type="submission" date="2023-04" db="EMBL/GenBank/DDBJ databases">
        <title>Ambrosiozyma monospora NBRC 10751.</title>
        <authorList>
            <person name="Ichikawa N."/>
            <person name="Sato H."/>
            <person name="Tonouchi N."/>
        </authorList>
    </citation>
    <scope>NUCLEOTIDE SEQUENCE</scope>
    <source>
        <strain evidence="1">NBRC 10751</strain>
    </source>
</reference>
<dbReference type="EMBL" id="BSXS01001179">
    <property type="protein sequence ID" value="GME75337.1"/>
    <property type="molecule type" value="Genomic_DNA"/>
</dbReference>
<evidence type="ECO:0000313" key="1">
    <source>
        <dbReference type="EMBL" id="GME75337.1"/>
    </source>
</evidence>
<dbReference type="Proteomes" id="UP001165064">
    <property type="component" value="Unassembled WGS sequence"/>
</dbReference>
<evidence type="ECO:0000313" key="2">
    <source>
        <dbReference type="Proteomes" id="UP001165064"/>
    </source>
</evidence>
<accession>A0ACB5SWL4</accession>
<proteinExistence type="predicted"/>
<name>A0ACB5SWL4_AMBMO</name>
<sequence>MTSFNVPAEVLKITTSLPFEIQCLIIKHLIFTTKFKHRDAYWSQLVTLLIYNPILDDILTLVFQELEFDKGIFTHSYFKDIVEFVLSRSILMKRLSIDECLPENVTQSVSNFLQRFQVIDANFSAAPLNELESQMLYLKHTASLTMSIQDLTNLISSNRGILTTVIRIGGLVLPPLKAGLFLGLVNQCDFVEAYYQGTVLDINWLKKITCLNDLEILFRNQPDFNVASSLRNLVSLKRLCLSGYSVGTLFLNMIPDTLQSIEFNINEHTFYSSPIIKLPSSLEELKVQTKELPTVSNVKSLKHLKVVTIYFSSEGSRDDFEQMQKSSDRLPSTVTGLKIGGNYRFKRQLLFENFPALETLHIRSCSFDSSSLLSLQSLTVSACSIEETQQLPDTLRSLNADFESKDPINFATFCQKFILPLTKLTELQLKLGNSNADEEVNGFASSSDRKVVLHRFDKTLRYLYLDGCEYMTFEDGITSNITIFLSEDEEDGHGSLKENISVHNLEDEYVWKCVENVKVVVCGDCTLYM</sequence>
<organism evidence="1 2">
    <name type="scientific">Ambrosiozyma monospora</name>
    <name type="common">Yeast</name>
    <name type="synonym">Endomycopsis monosporus</name>
    <dbReference type="NCBI Taxonomy" id="43982"/>
    <lineage>
        <taxon>Eukaryota</taxon>
        <taxon>Fungi</taxon>
        <taxon>Dikarya</taxon>
        <taxon>Ascomycota</taxon>
        <taxon>Saccharomycotina</taxon>
        <taxon>Pichiomycetes</taxon>
        <taxon>Pichiales</taxon>
        <taxon>Pichiaceae</taxon>
        <taxon>Ambrosiozyma</taxon>
    </lineage>
</organism>
<gene>
    <name evidence="1" type="ORF">Amon02_000211900</name>
</gene>
<comment type="caution">
    <text evidence="1">The sequence shown here is derived from an EMBL/GenBank/DDBJ whole genome shotgun (WGS) entry which is preliminary data.</text>
</comment>
<protein>
    <submittedName>
        <fullName evidence="1">Unnamed protein product</fullName>
    </submittedName>
</protein>
<keyword evidence="2" id="KW-1185">Reference proteome</keyword>